<organism evidence="3 4">
    <name type="scientific">Steinernema carpocapsae</name>
    <name type="common">Entomopathogenic nematode</name>
    <dbReference type="NCBI Taxonomy" id="34508"/>
    <lineage>
        <taxon>Eukaryota</taxon>
        <taxon>Metazoa</taxon>
        <taxon>Ecdysozoa</taxon>
        <taxon>Nematoda</taxon>
        <taxon>Chromadorea</taxon>
        <taxon>Rhabditida</taxon>
        <taxon>Tylenchina</taxon>
        <taxon>Panagrolaimomorpha</taxon>
        <taxon>Strongyloidoidea</taxon>
        <taxon>Steinernematidae</taxon>
        <taxon>Steinernema</taxon>
    </lineage>
</organism>
<dbReference type="OrthoDB" id="5779783at2759"/>
<dbReference type="PANTHER" id="PTHR31967">
    <property type="entry name" value="GROUNDHOG (HEDGEHOG-LIKE FAMILY)-RELATED"/>
    <property type="match status" value="1"/>
</dbReference>
<reference evidence="3 4" key="2">
    <citation type="journal article" date="2019" name="G3 (Bethesda)">
        <title>Hybrid Assembly of the Genome of the Entomopathogenic Nematode Steinernema carpocapsae Identifies the X-Chromosome.</title>
        <authorList>
            <person name="Serra L."/>
            <person name="Macchietto M."/>
            <person name="Macias-Munoz A."/>
            <person name="McGill C.J."/>
            <person name="Rodriguez I.M."/>
            <person name="Rodriguez B."/>
            <person name="Murad R."/>
            <person name="Mortazavi A."/>
        </authorList>
    </citation>
    <scope>NUCLEOTIDE SEQUENCE [LARGE SCALE GENOMIC DNA]</scope>
    <source>
        <strain evidence="3 4">ALL</strain>
    </source>
</reference>
<dbReference type="PANTHER" id="PTHR31967:SF9">
    <property type="entry name" value="NUCLEOTIDE-DIPHOSPHO-SUGAR TRANSFERASE DOMAIN-CONTAINING PROTEIN"/>
    <property type="match status" value="1"/>
</dbReference>
<evidence type="ECO:0000259" key="2">
    <source>
        <dbReference type="Pfam" id="PF03407"/>
    </source>
</evidence>
<feature type="chain" id="PRO_5020282307" description="Nucleotide-diphospho-sugar transferase domain-containing protein" evidence="1">
    <location>
        <begin position="26"/>
        <end position="253"/>
    </location>
</feature>
<dbReference type="InterPro" id="IPR005069">
    <property type="entry name" value="Nucl-diP-sugar_transferase"/>
</dbReference>
<dbReference type="EMBL" id="AZBU02000006">
    <property type="protein sequence ID" value="TKR72067.1"/>
    <property type="molecule type" value="Genomic_DNA"/>
</dbReference>
<evidence type="ECO:0000313" key="3">
    <source>
        <dbReference type="EMBL" id="TKR72067.1"/>
    </source>
</evidence>
<protein>
    <recommendedName>
        <fullName evidence="2">Nucleotide-diphospho-sugar transferase domain-containing protein</fullName>
    </recommendedName>
</protein>
<accession>A0A4U5MQY8</accession>
<comment type="caution">
    <text evidence="3">The sequence shown here is derived from an EMBL/GenBank/DDBJ whole genome shotgun (WGS) entry which is preliminary data.</text>
</comment>
<gene>
    <name evidence="3" type="ORF">L596_019583</name>
</gene>
<keyword evidence="1" id="KW-0732">Signal</keyword>
<dbReference type="Pfam" id="PF03407">
    <property type="entry name" value="Nucleotid_trans"/>
    <property type="match status" value="1"/>
</dbReference>
<dbReference type="AlphaFoldDB" id="A0A4U5MQY8"/>
<dbReference type="Proteomes" id="UP000298663">
    <property type="component" value="Unassembled WGS sequence"/>
</dbReference>
<feature type="signal peptide" evidence="1">
    <location>
        <begin position="1"/>
        <end position="25"/>
    </location>
</feature>
<evidence type="ECO:0000256" key="1">
    <source>
        <dbReference type="SAM" id="SignalP"/>
    </source>
</evidence>
<reference evidence="3 4" key="1">
    <citation type="journal article" date="2015" name="Genome Biol.">
        <title>Comparative genomics of Steinernema reveals deeply conserved gene regulatory networks.</title>
        <authorList>
            <person name="Dillman A.R."/>
            <person name="Macchietto M."/>
            <person name="Porter C.F."/>
            <person name="Rogers A."/>
            <person name="Williams B."/>
            <person name="Antoshechkin I."/>
            <person name="Lee M.M."/>
            <person name="Goodwin Z."/>
            <person name="Lu X."/>
            <person name="Lewis E.E."/>
            <person name="Goodrich-Blair H."/>
            <person name="Stock S.P."/>
            <person name="Adams B.J."/>
            <person name="Sternberg P.W."/>
            <person name="Mortazavi A."/>
        </authorList>
    </citation>
    <scope>NUCLEOTIDE SEQUENCE [LARGE SCALE GENOMIC DNA]</scope>
    <source>
        <strain evidence="3 4">ALL</strain>
    </source>
</reference>
<name>A0A4U5MQY8_STECR</name>
<keyword evidence="4" id="KW-1185">Reference proteome</keyword>
<proteinExistence type="predicted"/>
<evidence type="ECO:0000313" key="4">
    <source>
        <dbReference type="Proteomes" id="UP000298663"/>
    </source>
</evidence>
<sequence>MLKVRCVRHSIHVLLLALILRKVYNGYHAMSFVDQCKDQVSFESLMKSEELQKVVQKLNSENTLILMQNQHAVNMTMNWLCNTEDMEGVHENALIVCLDNEADQILAQHFPTVKRLKWVVPCLNKHFNYGDGLYQLFFLFRSNFARAMVEYGKSFWMIQQDTFWRKNLLALDLSGHINTSDVLFDRAAEAGGSLIAGGYYRAQSNAGSKAFFKKLSSDLEWWYAPDNTYMTYLCAEGSTAKCGSVPFNVVIGL</sequence>
<feature type="domain" description="Nucleotide-diphospho-sugar transferase" evidence="2">
    <location>
        <begin position="89"/>
        <end position="249"/>
    </location>
</feature>